<dbReference type="InterPro" id="IPR010131">
    <property type="entry name" value="MdtP/NodT-like"/>
</dbReference>
<gene>
    <name evidence="4" type="ORF">H2Y57_03070</name>
</gene>
<dbReference type="GO" id="GO:0015562">
    <property type="term" value="F:efflux transmembrane transporter activity"/>
    <property type="evidence" value="ECO:0007669"/>
    <property type="project" value="InterPro"/>
</dbReference>
<dbReference type="Gene3D" id="2.20.200.10">
    <property type="entry name" value="Outer membrane efflux proteins (OEP)"/>
    <property type="match status" value="1"/>
</dbReference>
<name>A0AAW3SQ28_9GAMM</name>
<comment type="subcellular location">
    <subcellularLocation>
        <location evidence="1 3">Cell outer membrane</location>
        <topology evidence="1 3">Lipid-anchor</topology>
    </subcellularLocation>
</comment>
<reference evidence="4 5" key="1">
    <citation type="submission" date="2020-07" db="EMBL/GenBank/DDBJ databases">
        <title>Characterization of Pectobacterium aroidearum strains causing soft rot on Amorphophallus konjac.</title>
        <authorList>
            <person name="Xie H."/>
        </authorList>
    </citation>
    <scope>NUCLEOTIDE SEQUENCE [LARGE SCALE GENOMIC DNA]</scope>
    <source>
        <strain evidence="4 5">MY7</strain>
    </source>
</reference>
<keyword evidence="3" id="KW-0449">Lipoprotein</keyword>
<dbReference type="Pfam" id="PF02321">
    <property type="entry name" value="OEP"/>
    <property type="match status" value="2"/>
</dbReference>
<comment type="similarity">
    <text evidence="2 3">Belongs to the outer membrane factor (OMF) (TC 1.B.17) family.</text>
</comment>
<keyword evidence="3" id="KW-0472">Membrane</keyword>
<keyword evidence="3" id="KW-0812">Transmembrane</keyword>
<sequence>MRALTKFSYVLMGMLCGGCTLLPVPDDAASELPDTWSIDAASALKPPDKGWWKAFGSQELNTLLEGALLANRNLDTVRQNMEQARIQWQSSQMAKTPEVNSAFSKNLSGVWGEHQRNTSYGANLSLSYSPDVWGAKRAASYSNEALWRAASYDISATALMLRSSVITQYLALLGIRRQIVLAEKNLDISRRLLALVETKYAAGAVARLDLAQQQSFVAGMEVMLLQLHQQSRQVSKTLAALLDKAPQELIPPSQHIEDLRMPDIGSGLPADLMHKRPDLLSAEAKLAAAGANIDAARAAMFPSISLSATSSVSATGLNPLFRLAPGWGSGLEISLPIWDRSARVDNQRLALINRKIALNAYREALLTAFGDVETALHAMLNLQQQQRWQDAQLAAAQDSLRLAEIRYSAGAEDLQRLLNAQNVFYSAELASSTLWQQRLQAANDLAVALGGSELQE</sequence>
<keyword evidence="3" id="KW-1134">Transmembrane beta strand</keyword>
<evidence type="ECO:0000313" key="4">
    <source>
        <dbReference type="EMBL" id="MBA5202683.1"/>
    </source>
</evidence>
<protein>
    <submittedName>
        <fullName evidence="4">Efflux transporter outer membrane subunit</fullName>
    </submittedName>
</protein>
<evidence type="ECO:0000256" key="1">
    <source>
        <dbReference type="ARBA" id="ARBA00004459"/>
    </source>
</evidence>
<dbReference type="RefSeq" id="WP_181844464.1">
    <property type="nucleotide sequence ID" value="NZ_CP090592.1"/>
</dbReference>
<dbReference type="Gene3D" id="1.20.1600.10">
    <property type="entry name" value="Outer membrane efflux proteins (OEP)"/>
    <property type="match status" value="1"/>
</dbReference>
<dbReference type="EMBL" id="JACERJ010000001">
    <property type="protein sequence ID" value="MBA5202683.1"/>
    <property type="molecule type" value="Genomic_DNA"/>
</dbReference>
<dbReference type="NCBIfam" id="TIGR01845">
    <property type="entry name" value="outer_NodT"/>
    <property type="match status" value="1"/>
</dbReference>
<proteinExistence type="inferred from homology"/>
<organism evidence="4 5">
    <name type="scientific">Pectobacterium aroidearum</name>
    <dbReference type="NCBI Taxonomy" id="1201031"/>
    <lineage>
        <taxon>Bacteria</taxon>
        <taxon>Pseudomonadati</taxon>
        <taxon>Pseudomonadota</taxon>
        <taxon>Gammaproteobacteria</taxon>
        <taxon>Enterobacterales</taxon>
        <taxon>Pectobacteriaceae</taxon>
        <taxon>Pectobacterium</taxon>
    </lineage>
</organism>
<dbReference type="PANTHER" id="PTHR30203">
    <property type="entry name" value="OUTER MEMBRANE CATION EFFLUX PROTEIN"/>
    <property type="match status" value="1"/>
</dbReference>
<dbReference type="AlphaFoldDB" id="A0AAW3SQ28"/>
<evidence type="ECO:0000313" key="5">
    <source>
        <dbReference type="Proteomes" id="UP000557749"/>
    </source>
</evidence>
<keyword evidence="3" id="KW-0564">Palmitate</keyword>
<evidence type="ECO:0000256" key="3">
    <source>
        <dbReference type="RuleBase" id="RU362097"/>
    </source>
</evidence>
<dbReference type="GO" id="GO:0009279">
    <property type="term" value="C:cell outer membrane"/>
    <property type="evidence" value="ECO:0007669"/>
    <property type="project" value="UniProtKB-SubCell"/>
</dbReference>
<dbReference type="SUPFAM" id="SSF56954">
    <property type="entry name" value="Outer membrane efflux proteins (OEP)"/>
    <property type="match status" value="1"/>
</dbReference>
<dbReference type="PANTHER" id="PTHR30203:SF33">
    <property type="entry name" value="BLR4455 PROTEIN"/>
    <property type="match status" value="1"/>
</dbReference>
<dbReference type="Proteomes" id="UP000557749">
    <property type="component" value="Unassembled WGS sequence"/>
</dbReference>
<dbReference type="InterPro" id="IPR003423">
    <property type="entry name" value="OMP_efflux"/>
</dbReference>
<accession>A0AAW3SQ28</accession>
<evidence type="ECO:0000256" key="2">
    <source>
        <dbReference type="ARBA" id="ARBA00007613"/>
    </source>
</evidence>
<comment type="caution">
    <text evidence="4">The sequence shown here is derived from an EMBL/GenBank/DDBJ whole genome shotgun (WGS) entry which is preliminary data.</text>
</comment>